<dbReference type="InterPro" id="IPR009091">
    <property type="entry name" value="RCC1/BLIP-II"/>
</dbReference>
<feature type="signal peptide" evidence="2">
    <location>
        <begin position="1"/>
        <end position="26"/>
    </location>
</feature>
<keyword evidence="5" id="KW-1185">Reference proteome</keyword>
<evidence type="ECO:0000313" key="4">
    <source>
        <dbReference type="EMBL" id="MDK2124898.1"/>
    </source>
</evidence>
<dbReference type="EMBL" id="JARRAF010000013">
    <property type="protein sequence ID" value="MDK2124898.1"/>
    <property type="molecule type" value="Genomic_DNA"/>
</dbReference>
<dbReference type="PANTHER" id="PTHR45622">
    <property type="entry name" value="UBIQUITIN-PROTEIN LIGASE E3A-RELATED"/>
    <property type="match status" value="1"/>
</dbReference>
<evidence type="ECO:0000259" key="3">
    <source>
        <dbReference type="Pfam" id="PF25390"/>
    </source>
</evidence>
<evidence type="ECO:0000313" key="5">
    <source>
        <dbReference type="Proteomes" id="UP001172778"/>
    </source>
</evidence>
<dbReference type="PANTHER" id="PTHR45622:SF70">
    <property type="entry name" value="SECRETION-REGULATING GUANINE NUCLEOTIDE EXCHANGE FACTOR"/>
    <property type="match status" value="1"/>
</dbReference>
<dbReference type="RefSeq" id="WP_284101210.1">
    <property type="nucleotide sequence ID" value="NZ_JARRAF010000013.1"/>
</dbReference>
<dbReference type="InterPro" id="IPR000408">
    <property type="entry name" value="Reg_chr_condens"/>
</dbReference>
<dbReference type="InterPro" id="IPR058923">
    <property type="entry name" value="RCC1-like_dom"/>
</dbReference>
<dbReference type="Pfam" id="PF25390">
    <property type="entry name" value="WD40_RLD"/>
    <property type="match status" value="1"/>
</dbReference>
<dbReference type="SUPFAM" id="SSF50985">
    <property type="entry name" value="RCC1/BLIP-II"/>
    <property type="match status" value="1"/>
</dbReference>
<dbReference type="Proteomes" id="UP001172778">
    <property type="component" value="Unassembled WGS sequence"/>
</dbReference>
<accession>A0ABT7E0N8</accession>
<dbReference type="Gene3D" id="2.130.10.30">
    <property type="entry name" value="Regulator of chromosome condensation 1/beta-lactamase-inhibitor protein II"/>
    <property type="match status" value="2"/>
</dbReference>
<dbReference type="PROSITE" id="PS50012">
    <property type="entry name" value="RCC1_3"/>
    <property type="match status" value="7"/>
</dbReference>
<feature type="chain" id="PRO_5045133324" description="RCC1-like domain-containing protein" evidence="2">
    <location>
        <begin position="27"/>
        <end position="568"/>
    </location>
</feature>
<proteinExistence type="predicted"/>
<evidence type="ECO:0000256" key="1">
    <source>
        <dbReference type="ARBA" id="ARBA00022737"/>
    </source>
</evidence>
<feature type="domain" description="RCC1-like" evidence="3">
    <location>
        <begin position="30"/>
        <end position="214"/>
    </location>
</feature>
<keyword evidence="1" id="KW-0677">Repeat</keyword>
<evidence type="ECO:0000256" key="2">
    <source>
        <dbReference type="SAM" id="SignalP"/>
    </source>
</evidence>
<organism evidence="4 5">
    <name type="scientific">Parachitinimonas caeni</name>
    <dbReference type="NCBI Taxonomy" id="3031301"/>
    <lineage>
        <taxon>Bacteria</taxon>
        <taxon>Pseudomonadati</taxon>
        <taxon>Pseudomonadota</taxon>
        <taxon>Betaproteobacteria</taxon>
        <taxon>Neisseriales</taxon>
        <taxon>Chitinibacteraceae</taxon>
        <taxon>Parachitinimonas</taxon>
    </lineage>
</organism>
<keyword evidence="2" id="KW-0732">Signal</keyword>
<dbReference type="Pfam" id="PF00415">
    <property type="entry name" value="RCC1"/>
    <property type="match status" value="3"/>
</dbReference>
<name>A0ABT7E0N8_9NEIS</name>
<sequence length="568" mass="59655">MNKVFTLRHALLCGAVSAALAGSALAVTPMIATGGGHSMALRSDGTVRTWGWNNSGQLGDGSFQNRTVPGGISAFAGISQIAAGGDHSLAIAEDGNLYLWGDNSFGQLGNTPQAPGRPQQVWSLNGVTAASAGWFHTVAVRHDGTVWSWGLNDRGQLGDQQSALKNQPTPVQVPNFYGAIAAAAGLNFTLILKRDGSVWAWGDGSRGQLGVVYGMSASAATQAATLQTQITTLQGQIAAETDPTKLATLQAQLATAQAALSKLNTTAANFSYNRTIVLGGACGTKETTLYSDICTEWPNQVHFDNGEPLTNIVQIAAGGYHALALDTAGQVWSWGWNHKGQLGRPEVSQADTDTPAKVTFSEAPGRVISIAAGEYHSAVLFDDGSVWAWGYNVKGDLGDGTYTDRSNPRPVLAGNAADSPPLKGVAQIATHAGEHTLALKTDGSLVSWGSNFWGQLGLGYTSFAQNSPILVKGEGGIDKLKLGTPDTSAMDSSARLFGWAERVYASYFPGAKSKTESWGGYKYRKYANGAYLGTKDGRLFYVDPQAAGDVKDLGLIDSWLQQAVSAGY</sequence>
<comment type="caution">
    <text evidence="4">The sequence shown here is derived from an EMBL/GenBank/DDBJ whole genome shotgun (WGS) entry which is preliminary data.</text>
</comment>
<dbReference type="InterPro" id="IPR051709">
    <property type="entry name" value="Ub-ligase/GTPase-reg"/>
</dbReference>
<dbReference type="PRINTS" id="PR00633">
    <property type="entry name" value="RCCNDNSATION"/>
</dbReference>
<dbReference type="PROSITE" id="PS00626">
    <property type="entry name" value="RCC1_2"/>
    <property type="match status" value="4"/>
</dbReference>
<protein>
    <recommendedName>
        <fullName evidence="3">RCC1-like domain-containing protein</fullName>
    </recommendedName>
</protein>
<reference evidence="4" key="1">
    <citation type="submission" date="2023-03" db="EMBL/GenBank/DDBJ databases">
        <title>Chitinimonas shenzhenensis gen. nov., sp. nov., a novel member of family Burkholderiaceae isolated from activated sludge collected in Shen Zhen, China.</title>
        <authorList>
            <person name="Wang X."/>
        </authorList>
    </citation>
    <scope>NUCLEOTIDE SEQUENCE</scope>
    <source>
        <strain evidence="4">DQS-5</strain>
    </source>
</reference>
<gene>
    <name evidence="4" type="ORF">PZA18_12660</name>
</gene>